<dbReference type="EC" id="5.6.2.4" evidence="7"/>
<dbReference type="InterPro" id="IPR014017">
    <property type="entry name" value="DNA_helicase_UvrD-like_C"/>
</dbReference>
<dbReference type="GO" id="GO:0003677">
    <property type="term" value="F:DNA binding"/>
    <property type="evidence" value="ECO:0007669"/>
    <property type="project" value="InterPro"/>
</dbReference>
<dbReference type="InterPro" id="IPR038726">
    <property type="entry name" value="PDDEXK_AddAB-type"/>
</dbReference>
<evidence type="ECO:0000256" key="8">
    <source>
        <dbReference type="ARBA" id="ARBA00048988"/>
    </source>
</evidence>
<keyword evidence="1 9" id="KW-0547">Nucleotide-binding</keyword>
<dbReference type="InterPro" id="IPR027417">
    <property type="entry name" value="P-loop_NTPase"/>
</dbReference>
<evidence type="ECO:0000256" key="1">
    <source>
        <dbReference type="ARBA" id="ARBA00022741"/>
    </source>
</evidence>
<reference evidence="13" key="1">
    <citation type="submission" date="2016-04" db="EMBL/GenBank/DDBJ databases">
        <authorList>
            <person name="Evans L.H."/>
            <person name="Alamgir A."/>
            <person name="Owens N."/>
            <person name="Weber N.D."/>
            <person name="Virtaneva K."/>
            <person name="Barbian K."/>
            <person name="Babar A."/>
            <person name="Rosenke K."/>
        </authorList>
    </citation>
    <scope>NUCLEOTIDE SEQUENCE</scope>
    <source>
        <strain evidence="13">92-2</strain>
    </source>
</reference>
<feature type="domain" description="UvrD-like helicase C-terminal" evidence="12">
    <location>
        <begin position="481"/>
        <end position="747"/>
    </location>
</feature>
<evidence type="ECO:0000256" key="5">
    <source>
        <dbReference type="ARBA" id="ARBA00023235"/>
    </source>
</evidence>
<dbReference type="PROSITE" id="PS51198">
    <property type="entry name" value="UVRD_HELICASE_ATP_BIND"/>
    <property type="match status" value="1"/>
</dbReference>
<dbReference type="PANTHER" id="PTHR11070:SF67">
    <property type="entry name" value="DNA 3'-5' HELICASE"/>
    <property type="match status" value="1"/>
</dbReference>
<feature type="binding site" evidence="9">
    <location>
        <begin position="9"/>
        <end position="16"/>
    </location>
    <ligand>
        <name>ATP</name>
        <dbReference type="ChEBI" id="CHEBI:30616"/>
    </ligand>
</feature>
<comment type="catalytic activity">
    <reaction evidence="8">
        <text>ATP + H2O = ADP + phosphate + H(+)</text>
        <dbReference type="Rhea" id="RHEA:13065"/>
        <dbReference type="ChEBI" id="CHEBI:15377"/>
        <dbReference type="ChEBI" id="CHEBI:15378"/>
        <dbReference type="ChEBI" id="CHEBI:30616"/>
        <dbReference type="ChEBI" id="CHEBI:43474"/>
        <dbReference type="ChEBI" id="CHEBI:456216"/>
        <dbReference type="EC" id="5.6.2.4"/>
    </reaction>
</comment>
<keyword evidence="2 9" id="KW-0378">Hydrolase</keyword>
<accession>A0A212KL61</accession>
<dbReference type="EMBL" id="FLUP01000002">
    <property type="protein sequence ID" value="SBW12409.1"/>
    <property type="molecule type" value="Genomic_DNA"/>
</dbReference>
<evidence type="ECO:0000259" key="11">
    <source>
        <dbReference type="PROSITE" id="PS51198"/>
    </source>
</evidence>
<evidence type="ECO:0000256" key="3">
    <source>
        <dbReference type="ARBA" id="ARBA00022806"/>
    </source>
</evidence>
<evidence type="ECO:0000256" key="6">
    <source>
        <dbReference type="ARBA" id="ARBA00034617"/>
    </source>
</evidence>
<evidence type="ECO:0000256" key="7">
    <source>
        <dbReference type="ARBA" id="ARBA00034808"/>
    </source>
</evidence>
<gene>
    <name evidence="13" type="ORF">KM92DES2_20490</name>
</gene>
<keyword evidence="4 9" id="KW-0067">ATP-binding</keyword>
<keyword evidence="3 9" id="KW-0347">Helicase</keyword>
<keyword evidence="5" id="KW-0413">Isomerase</keyword>
<evidence type="ECO:0000256" key="2">
    <source>
        <dbReference type="ARBA" id="ARBA00022801"/>
    </source>
</evidence>
<comment type="catalytic activity">
    <reaction evidence="6">
        <text>Couples ATP hydrolysis with the unwinding of duplex DNA by translocating in the 3'-5' direction.</text>
        <dbReference type="EC" id="5.6.2.4"/>
    </reaction>
</comment>
<name>A0A212KL61_9BACT</name>
<dbReference type="GO" id="GO:0000725">
    <property type="term" value="P:recombinational repair"/>
    <property type="evidence" value="ECO:0007669"/>
    <property type="project" value="TreeGrafter"/>
</dbReference>
<dbReference type="InterPro" id="IPR000212">
    <property type="entry name" value="DNA_helicase_UvrD/REP"/>
</dbReference>
<protein>
    <recommendedName>
        <fullName evidence="7">DNA 3'-5' helicase</fullName>
        <ecNumber evidence="7">5.6.2.4</ecNumber>
    </recommendedName>
</protein>
<dbReference type="GO" id="GO:0043138">
    <property type="term" value="F:3'-5' DNA helicase activity"/>
    <property type="evidence" value="ECO:0007669"/>
    <property type="project" value="UniProtKB-EC"/>
</dbReference>
<dbReference type="PANTHER" id="PTHR11070">
    <property type="entry name" value="UVRD / RECB / PCRA DNA HELICASE FAMILY MEMBER"/>
    <property type="match status" value="1"/>
</dbReference>
<evidence type="ECO:0000256" key="4">
    <source>
        <dbReference type="ARBA" id="ARBA00022840"/>
    </source>
</evidence>
<dbReference type="Pfam" id="PF00580">
    <property type="entry name" value="UvrD-helicase"/>
    <property type="match status" value="1"/>
</dbReference>
<feature type="region of interest" description="Disordered" evidence="10">
    <location>
        <begin position="875"/>
        <end position="908"/>
    </location>
</feature>
<dbReference type="Pfam" id="PF12705">
    <property type="entry name" value="PDDEXK_1"/>
    <property type="match status" value="1"/>
</dbReference>
<evidence type="ECO:0000256" key="10">
    <source>
        <dbReference type="SAM" id="MobiDB-lite"/>
    </source>
</evidence>
<dbReference type="PROSITE" id="PS51217">
    <property type="entry name" value="UVRD_HELICASE_CTER"/>
    <property type="match status" value="1"/>
</dbReference>
<dbReference type="GO" id="GO:0016787">
    <property type="term" value="F:hydrolase activity"/>
    <property type="evidence" value="ECO:0007669"/>
    <property type="project" value="UniProtKB-UniRule"/>
</dbReference>
<dbReference type="InterPro" id="IPR014016">
    <property type="entry name" value="UvrD-like_ATP-bd"/>
</dbReference>
<proteinExistence type="predicted"/>
<dbReference type="SUPFAM" id="SSF52540">
    <property type="entry name" value="P-loop containing nucleoside triphosphate hydrolases"/>
    <property type="match status" value="1"/>
</dbReference>
<organism evidence="13">
    <name type="scientific">uncultured Desulfovibrio sp</name>
    <dbReference type="NCBI Taxonomy" id="167968"/>
    <lineage>
        <taxon>Bacteria</taxon>
        <taxon>Pseudomonadati</taxon>
        <taxon>Thermodesulfobacteriota</taxon>
        <taxon>Desulfovibrionia</taxon>
        <taxon>Desulfovibrionales</taxon>
        <taxon>Desulfovibrionaceae</taxon>
        <taxon>Desulfovibrio</taxon>
        <taxon>environmental samples</taxon>
    </lineage>
</organism>
<evidence type="ECO:0000313" key="13">
    <source>
        <dbReference type="EMBL" id="SBW12409.1"/>
    </source>
</evidence>
<feature type="domain" description="UvrD-like helicase ATP-binding" evidence="11">
    <location>
        <begin position="1"/>
        <end position="447"/>
    </location>
</feature>
<dbReference type="GO" id="GO:0005829">
    <property type="term" value="C:cytosol"/>
    <property type="evidence" value="ECO:0007669"/>
    <property type="project" value="TreeGrafter"/>
</dbReference>
<dbReference type="RefSeq" id="WP_227118342.1">
    <property type="nucleotide sequence ID" value="NZ_LT598928.1"/>
</dbReference>
<dbReference type="Pfam" id="PF13361">
    <property type="entry name" value="UvrD_C"/>
    <property type="match status" value="1"/>
</dbReference>
<dbReference type="GO" id="GO:0005524">
    <property type="term" value="F:ATP binding"/>
    <property type="evidence" value="ECO:0007669"/>
    <property type="project" value="UniProtKB-UniRule"/>
</dbReference>
<sequence>MKHLRQVKASAGSGKTYELTHCFLQRLVQSGPPASASASSACVLLPGGRCGWGDILAITFTNAAATEMRDRVIRQLKSAALGQPLGGLALSPEQASRWVDVIMRDMGALNIRTIDSLLHLIVRAAALELDLHPDFQPVFATEEVLTPYLDVLLERAWQGDETMRSLLREVYRAMAWRENSTGFLAGEKLLNQLRGLLDDVLLGRFEDISPTETLHKRLSEVESLAVTHANIFLSAAAASGLSFSKNALAAVEAIAAGQCKTSAYLSKASASDLFLKKPVVSDEVQKAYEAFARAAGVLVDTAPLLRQAVGLAPVLLLARTLVQAFVQNQRQEGSLPGLLIPHMARQVLESDNGVPEALCRMGSRLTHFLVDEFQDTSREQWYALRPLVEEALSRGGSLTWVGDVKQSIYGWRGGEPELFDGVFDDAGLTALAPDGQRDNLPYNWRSRREIVQHNNGIFGPLGQPDMAAKVMAALLPTGTPPEICGQAAQGLVRAFAGTEQQCPENAREGGLVRVETILSVDAEALGEDVLERLCTLLHEDVEPHHTWADVLILVRSNGKATLVADRLIRENIPVITENSLRLAAHPLVVQAVALLSFLDNPEDDIAFMSLVCGSIFREHPEAAALAQEDIAGWCAASRGGPLFQRFKKRWPEIWQRLLAPFHSQSGLMTPYDMTLEWFARLDVERRYPEAETFLRRFMEVLHSAEEKGLATLPTFLEHWRAKSGEEKVPMPENMDAVRVMTIHKSKGLEAPVVIVPWTDLRARMGNETVMVEREGLRLAVGNRKHLGAPYHQELARQCRENVHLLYVAFTRARDALYVLRTSTVGGRGSTSDVLDMLMEEAGFTAPYTVGEEPATHDAAPAAKAAKASAAAPWGSKAEAAESLEGEEAAASADTAQGNAMAPDAGDSAGFADPAWRPMQWLPRLKIFRNPLAGFSFRAEDRGSFLHLCLEHLHITGNPQADAQAALNFGLGHFSLPVPDEAALRENAAAALQWFASQPQAARWLQTGWPEHSLMDAEGHLLRMDLLVHEPWGPLVLDYKSGQPEADHVAQLQTYLACLEAGNDCAPGSARGLLVYLDLRRFQLVEAHGVSALAERCSDLLPATEAQA</sequence>
<dbReference type="Gene3D" id="3.40.50.300">
    <property type="entry name" value="P-loop containing nucleotide triphosphate hydrolases"/>
    <property type="match status" value="4"/>
</dbReference>
<evidence type="ECO:0000256" key="9">
    <source>
        <dbReference type="PROSITE-ProRule" id="PRU00560"/>
    </source>
</evidence>
<evidence type="ECO:0000259" key="12">
    <source>
        <dbReference type="PROSITE" id="PS51217"/>
    </source>
</evidence>
<dbReference type="AlphaFoldDB" id="A0A212KL61"/>